<proteinExistence type="predicted"/>
<dbReference type="EMBL" id="ADBV01017959">
    <property type="protein sequence ID" value="EJW71682.1"/>
    <property type="molecule type" value="Genomic_DNA"/>
</dbReference>
<evidence type="ECO:0000313" key="1">
    <source>
        <dbReference type="EMBL" id="EJW71682.1"/>
    </source>
</evidence>
<gene>
    <name evidence="1" type="ORF">WUBG_17414</name>
</gene>
<protein>
    <submittedName>
        <fullName evidence="1">Uncharacterized protein</fullName>
    </submittedName>
</protein>
<comment type="caution">
    <text evidence="1">The sequence shown here is derived from an EMBL/GenBank/DDBJ whole genome shotgun (WGS) entry which is preliminary data.</text>
</comment>
<feature type="non-terminal residue" evidence="1">
    <location>
        <position position="77"/>
    </location>
</feature>
<accession>J9E414</accession>
<evidence type="ECO:0000313" key="2">
    <source>
        <dbReference type="Proteomes" id="UP000004810"/>
    </source>
</evidence>
<organism evidence="1 2">
    <name type="scientific">Wuchereria bancrofti</name>
    <dbReference type="NCBI Taxonomy" id="6293"/>
    <lineage>
        <taxon>Eukaryota</taxon>
        <taxon>Metazoa</taxon>
        <taxon>Ecdysozoa</taxon>
        <taxon>Nematoda</taxon>
        <taxon>Chromadorea</taxon>
        <taxon>Rhabditida</taxon>
        <taxon>Spirurina</taxon>
        <taxon>Spiruromorpha</taxon>
        <taxon>Filarioidea</taxon>
        <taxon>Onchocercidae</taxon>
        <taxon>Wuchereria</taxon>
    </lineage>
</organism>
<name>J9E414_WUCBA</name>
<reference evidence="2" key="1">
    <citation type="submission" date="2012-08" db="EMBL/GenBank/DDBJ databases">
        <title>The Genome Sequence of Wuchereria bancrofti.</title>
        <authorList>
            <person name="Nutman T.B."/>
            <person name="Fink D.L."/>
            <person name="Russ C."/>
            <person name="Young S."/>
            <person name="Zeng Q."/>
            <person name="Koehrsen M."/>
            <person name="Alvarado L."/>
            <person name="Berlin A."/>
            <person name="Chapman S.B."/>
            <person name="Chen Z."/>
            <person name="Freedman E."/>
            <person name="Gellesch M."/>
            <person name="Goldberg J."/>
            <person name="Griggs A."/>
            <person name="Gujja S."/>
            <person name="Heilman E.R."/>
            <person name="Heiman D."/>
            <person name="Hepburn T."/>
            <person name="Howarth C."/>
            <person name="Jen D."/>
            <person name="Larson L."/>
            <person name="Lewis B."/>
            <person name="Mehta T."/>
            <person name="Park D."/>
            <person name="Pearson M."/>
            <person name="Roberts A."/>
            <person name="Saif S."/>
            <person name="Shea T."/>
            <person name="Shenoy N."/>
            <person name="Sisk P."/>
            <person name="Stolte C."/>
            <person name="Sykes S."/>
            <person name="Walk T."/>
            <person name="White J."/>
            <person name="Yandava C."/>
            <person name="Haas B."/>
            <person name="Henn M.R."/>
            <person name="Nusbaum C."/>
            <person name="Birren B."/>
        </authorList>
    </citation>
    <scope>NUCLEOTIDE SEQUENCE [LARGE SCALE GENOMIC DNA]</scope>
    <source>
        <strain evidence="2">NA</strain>
    </source>
</reference>
<sequence length="77" mass="8719">MIWKHPSPSPLSTSNNNSFLSSAHLMSKAVELIIKYAFEVFGVDIAEDRRIFFQQYPDAVDSLSVDPELDDRLCEGE</sequence>
<dbReference type="AlphaFoldDB" id="J9E414"/>
<dbReference type="Proteomes" id="UP000004810">
    <property type="component" value="Unassembled WGS sequence"/>
</dbReference>